<dbReference type="STRING" id="1127699.HMPREF9151_02287"/>
<accession>L1N1I0</accession>
<dbReference type="EMBL" id="AMEP01000144">
    <property type="protein sequence ID" value="EKX97119.1"/>
    <property type="molecule type" value="Genomic_DNA"/>
</dbReference>
<gene>
    <name evidence="1" type="ORF">HMPREF9151_02287</name>
</gene>
<evidence type="ECO:0000313" key="1">
    <source>
        <dbReference type="EMBL" id="EKX97119.1"/>
    </source>
</evidence>
<comment type="caution">
    <text evidence="1">The sequence shown here is derived from an EMBL/GenBank/DDBJ whole genome shotgun (WGS) entry which is preliminary data.</text>
</comment>
<reference evidence="1 2" key="1">
    <citation type="submission" date="2012-05" db="EMBL/GenBank/DDBJ databases">
        <authorList>
            <person name="Weinstock G."/>
            <person name="Sodergren E."/>
            <person name="Lobos E.A."/>
            <person name="Fulton L."/>
            <person name="Fulton R."/>
            <person name="Courtney L."/>
            <person name="Fronick C."/>
            <person name="O'Laughlin M."/>
            <person name="Godfrey J."/>
            <person name="Wilson R.M."/>
            <person name="Miner T."/>
            <person name="Farmer C."/>
            <person name="Delehaunty K."/>
            <person name="Cordes M."/>
            <person name="Minx P."/>
            <person name="Tomlinson C."/>
            <person name="Chen J."/>
            <person name="Wollam A."/>
            <person name="Pepin K.H."/>
            <person name="Bhonagiri V."/>
            <person name="Zhang X."/>
            <person name="Suruliraj S."/>
            <person name="Warren W."/>
            <person name="Mitreva M."/>
            <person name="Mardis E.R."/>
            <person name="Wilson R.K."/>
        </authorList>
    </citation>
    <scope>NUCLEOTIDE SEQUENCE [LARGE SCALE GENOMIC DNA]</scope>
    <source>
        <strain evidence="1 2">F0055</strain>
    </source>
</reference>
<name>L1N1I0_9BACT</name>
<organism evidence="1 2">
    <name type="scientific">Hoylesella saccharolytica F0055</name>
    <dbReference type="NCBI Taxonomy" id="1127699"/>
    <lineage>
        <taxon>Bacteria</taxon>
        <taxon>Pseudomonadati</taxon>
        <taxon>Bacteroidota</taxon>
        <taxon>Bacteroidia</taxon>
        <taxon>Bacteroidales</taxon>
        <taxon>Prevotellaceae</taxon>
        <taxon>Hoylesella</taxon>
    </lineage>
</organism>
<evidence type="ECO:0000313" key="2">
    <source>
        <dbReference type="Proteomes" id="UP000010433"/>
    </source>
</evidence>
<protein>
    <submittedName>
        <fullName evidence="1">Uncharacterized protein</fullName>
    </submittedName>
</protein>
<sequence>MWYTHYQTLVAGLFVYIMNIRNPRKNRDKISLIFSIYSS</sequence>
<dbReference type="HOGENOM" id="CLU_3314863_0_0_10"/>
<keyword evidence="2" id="KW-1185">Reference proteome</keyword>
<dbReference type="Proteomes" id="UP000010433">
    <property type="component" value="Unassembled WGS sequence"/>
</dbReference>
<dbReference type="AlphaFoldDB" id="L1N1I0"/>
<proteinExistence type="predicted"/>